<dbReference type="InParanoid" id="B9RP15"/>
<evidence type="ECO:0000313" key="2">
    <source>
        <dbReference type="EMBL" id="EEF46933.1"/>
    </source>
</evidence>
<sequence length="108" mass="10990">MQEKGAYINHDDTSLLLALGNLKELHALAVRLNERQREKLSFIDQQPVSYHQGAPCNGGINDGGGAGGSHANGDTSGGDGDADAGGGGGGGGVNFIFYVPVVLRTPGN</sequence>
<accession>B9RP15</accession>
<keyword evidence="3" id="KW-1185">Reference proteome</keyword>
<feature type="compositionally biased region" description="Gly residues" evidence="1">
    <location>
        <begin position="60"/>
        <end position="85"/>
    </location>
</feature>
<dbReference type="EMBL" id="EQ973791">
    <property type="protein sequence ID" value="EEF46933.1"/>
    <property type="molecule type" value="Genomic_DNA"/>
</dbReference>
<protein>
    <submittedName>
        <fullName evidence="2">Uncharacterized protein</fullName>
    </submittedName>
</protein>
<organism evidence="2 3">
    <name type="scientific">Ricinus communis</name>
    <name type="common">Castor bean</name>
    <dbReference type="NCBI Taxonomy" id="3988"/>
    <lineage>
        <taxon>Eukaryota</taxon>
        <taxon>Viridiplantae</taxon>
        <taxon>Streptophyta</taxon>
        <taxon>Embryophyta</taxon>
        <taxon>Tracheophyta</taxon>
        <taxon>Spermatophyta</taxon>
        <taxon>Magnoliopsida</taxon>
        <taxon>eudicotyledons</taxon>
        <taxon>Gunneridae</taxon>
        <taxon>Pentapetalae</taxon>
        <taxon>rosids</taxon>
        <taxon>fabids</taxon>
        <taxon>Malpighiales</taxon>
        <taxon>Euphorbiaceae</taxon>
        <taxon>Acalyphoideae</taxon>
        <taxon>Acalypheae</taxon>
        <taxon>Ricinus</taxon>
    </lineage>
</organism>
<name>B9RP15_RICCO</name>
<dbReference type="Proteomes" id="UP000008311">
    <property type="component" value="Unassembled WGS sequence"/>
</dbReference>
<dbReference type="AlphaFoldDB" id="B9RP15"/>
<evidence type="ECO:0000256" key="1">
    <source>
        <dbReference type="SAM" id="MobiDB-lite"/>
    </source>
</evidence>
<gene>
    <name evidence="2" type="ORF">RCOM_0923290</name>
</gene>
<evidence type="ECO:0000313" key="3">
    <source>
        <dbReference type="Proteomes" id="UP000008311"/>
    </source>
</evidence>
<reference evidence="3" key="1">
    <citation type="journal article" date="2010" name="Nat. Biotechnol.">
        <title>Draft genome sequence of the oilseed species Ricinus communis.</title>
        <authorList>
            <person name="Chan A.P."/>
            <person name="Crabtree J."/>
            <person name="Zhao Q."/>
            <person name="Lorenzi H."/>
            <person name="Orvis J."/>
            <person name="Puiu D."/>
            <person name="Melake-Berhan A."/>
            <person name="Jones K.M."/>
            <person name="Redman J."/>
            <person name="Chen G."/>
            <person name="Cahoon E.B."/>
            <person name="Gedil M."/>
            <person name="Stanke M."/>
            <person name="Haas B.J."/>
            <person name="Wortman J.R."/>
            <person name="Fraser-Liggett C.M."/>
            <person name="Ravel J."/>
            <person name="Rabinowicz P.D."/>
        </authorList>
    </citation>
    <scope>NUCLEOTIDE SEQUENCE [LARGE SCALE GENOMIC DNA]</scope>
    <source>
        <strain evidence="3">cv. Hale</strain>
    </source>
</reference>
<proteinExistence type="predicted"/>
<feature type="region of interest" description="Disordered" evidence="1">
    <location>
        <begin position="51"/>
        <end position="85"/>
    </location>
</feature>